<dbReference type="PANTHER" id="PTHR21092">
    <property type="entry name" value="NICASTRIN"/>
    <property type="match status" value="1"/>
</dbReference>
<keyword evidence="5 11" id="KW-0732">Signal</keyword>
<dbReference type="Pfam" id="PF18266">
    <property type="entry name" value="Ncstrn_small"/>
    <property type="match status" value="1"/>
</dbReference>
<dbReference type="GO" id="GO:0016485">
    <property type="term" value="P:protein processing"/>
    <property type="evidence" value="ECO:0007669"/>
    <property type="project" value="InterPro"/>
</dbReference>
<evidence type="ECO:0000256" key="7">
    <source>
        <dbReference type="ARBA" id="ARBA00022989"/>
    </source>
</evidence>
<dbReference type="Proteomes" id="UP000000759">
    <property type="component" value="Chromosome 2"/>
</dbReference>
<dbReference type="RefSeq" id="XP_002177674.1">
    <property type="nucleotide sequence ID" value="XM_002177638.1"/>
</dbReference>
<evidence type="ECO:0000256" key="4">
    <source>
        <dbReference type="ARBA" id="ARBA00022692"/>
    </source>
</evidence>
<keyword evidence="14" id="KW-1185">Reference proteome</keyword>
<evidence type="ECO:0000256" key="10">
    <source>
        <dbReference type="SAM" id="Phobius"/>
    </source>
</evidence>
<feature type="transmembrane region" description="Helical" evidence="10">
    <location>
        <begin position="743"/>
        <end position="764"/>
    </location>
</feature>
<keyword evidence="9" id="KW-0325">Glycoprotein</keyword>
<keyword evidence="6" id="KW-0914">Notch signaling pathway</keyword>
<evidence type="ECO:0000256" key="1">
    <source>
        <dbReference type="ARBA" id="ARBA00004479"/>
    </source>
</evidence>
<dbReference type="PANTHER" id="PTHR21092:SF0">
    <property type="entry name" value="NICASTRIN"/>
    <property type="match status" value="1"/>
</dbReference>
<feature type="domain" description="Nicastrin small lobe" evidence="12">
    <location>
        <begin position="43"/>
        <end position="189"/>
    </location>
</feature>
<dbReference type="GO" id="GO:0005886">
    <property type="term" value="C:plasma membrane"/>
    <property type="evidence" value="ECO:0007669"/>
    <property type="project" value="TreeGrafter"/>
</dbReference>
<dbReference type="InterPro" id="IPR008710">
    <property type="entry name" value="Nicastrin"/>
</dbReference>
<feature type="chain" id="PRO_5002855380" description="Nicastrin" evidence="11">
    <location>
        <begin position="26"/>
        <end position="774"/>
    </location>
</feature>
<evidence type="ECO:0000259" key="12">
    <source>
        <dbReference type="Pfam" id="PF18266"/>
    </source>
</evidence>
<dbReference type="KEGG" id="pti:PHATRDRAFT_43532"/>
<dbReference type="eggNOG" id="KOG2657">
    <property type="taxonomic scope" value="Eukaryota"/>
</dbReference>
<organism evidence="13 14">
    <name type="scientific">Phaeodactylum tricornutum (strain CCAP 1055/1)</name>
    <dbReference type="NCBI Taxonomy" id="556484"/>
    <lineage>
        <taxon>Eukaryota</taxon>
        <taxon>Sar</taxon>
        <taxon>Stramenopiles</taxon>
        <taxon>Ochrophyta</taxon>
        <taxon>Bacillariophyta</taxon>
        <taxon>Bacillariophyceae</taxon>
        <taxon>Bacillariophycidae</taxon>
        <taxon>Naviculales</taxon>
        <taxon>Phaeodactylaceae</taxon>
        <taxon>Phaeodactylum</taxon>
    </lineage>
</organism>
<dbReference type="PaxDb" id="2850-Phatr43532"/>
<accession>B7FSJ4</accession>
<evidence type="ECO:0000256" key="5">
    <source>
        <dbReference type="ARBA" id="ARBA00022729"/>
    </source>
</evidence>
<name>B7FSJ4_PHATC</name>
<evidence type="ECO:0000256" key="2">
    <source>
        <dbReference type="ARBA" id="ARBA00007717"/>
    </source>
</evidence>
<dbReference type="Pfam" id="PF05450">
    <property type="entry name" value="Nicastrin"/>
    <property type="match status" value="1"/>
</dbReference>
<evidence type="ECO:0000256" key="8">
    <source>
        <dbReference type="ARBA" id="ARBA00023136"/>
    </source>
</evidence>
<dbReference type="Gene3D" id="3.40.630.10">
    <property type="entry name" value="Zn peptidases"/>
    <property type="match status" value="1"/>
</dbReference>
<sequence>MKCVPFRPLLRLLLVASTRVVVVDAVDASFDQPFASAAIPHVPCVTLYHRNGRQGCGTADHDLQTGTLRYFQSGSSAPNVQEEYVAVVEDYVLTSTTLQTLMTAYRANGLLQGILVVNSTSIDENDNSFRSPDSQYPQGYGTPSAGLNYGNTQYAWNARGEDLLGLDLYGIPMVYVADADLSVAIVAKAKDPSAHDSSIVAAFNYYMGPDNVTSVECLRWKDTKTNRWNPKCLPLGGTSVWATAGSPPPSDNTNNRPVVLVGAGMDSTTLFHETTPAANAAAANIVVMLLAAKLLGENVDDAALDALPNRIGFALFEGETYGFMGSRNFLRDVAYPGFQCNDAIVPSVSKNANGHDYACLSPLRPSLKFTGISSIAGMIAVDQVAYAVGQGLLYTHADQNQDTYGAFLANVLKACSTSAVTVAPTSATASNGNYPYPPSPLTSLLSLSQGAVGGAVLSGYDYAFTNAAPYHSVLDDARLHAPDYQSIAGAATIVARSALAAAYDDGTYNSAAAATYAANIIPELESTDETLVTLADCVFYNSGCRTFREYAQTEFSNEKSRTGLDLRAPTTTASGTTPNYYVGVYNDANGQPFVRVGDRTYGAYNGKEYGNGGSDAFGILPREKARAIRGLLNDYLGRGSVSESSGETVQVQKCTKLADCASVKYCSTNSDSAICTAGGVCVCLRAHYHVAMDEALLAAENEFPGRFVVDETNDQGVSPMYTEPYWSNSVGVKVYRDVGQLPGLVTLVLGIGMAVLSFFAAFVLKVGLKKEKLY</sequence>
<dbReference type="InParanoid" id="B7FSJ4"/>
<reference evidence="13 14" key="1">
    <citation type="journal article" date="2008" name="Nature">
        <title>The Phaeodactylum genome reveals the evolutionary history of diatom genomes.</title>
        <authorList>
            <person name="Bowler C."/>
            <person name="Allen A.E."/>
            <person name="Badger J.H."/>
            <person name="Grimwood J."/>
            <person name="Jabbari K."/>
            <person name="Kuo A."/>
            <person name="Maheswari U."/>
            <person name="Martens C."/>
            <person name="Maumus F."/>
            <person name="Otillar R.P."/>
            <person name="Rayko E."/>
            <person name="Salamov A."/>
            <person name="Vandepoele K."/>
            <person name="Beszteri B."/>
            <person name="Gruber A."/>
            <person name="Heijde M."/>
            <person name="Katinka M."/>
            <person name="Mock T."/>
            <person name="Valentin K."/>
            <person name="Verret F."/>
            <person name="Berges J.A."/>
            <person name="Brownlee C."/>
            <person name="Cadoret J.P."/>
            <person name="Chiovitti A."/>
            <person name="Choi C.J."/>
            <person name="Coesel S."/>
            <person name="De Martino A."/>
            <person name="Detter J.C."/>
            <person name="Durkin C."/>
            <person name="Falciatore A."/>
            <person name="Fournet J."/>
            <person name="Haruta M."/>
            <person name="Huysman M.J."/>
            <person name="Jenkins B.D."/>
            <person name="Jiroutova K."/>
            <person name="Jorgensen R.E."/>
            <person name="Joubert Y."/>
            <person name="Kaplan A."/>
            <person name="Kroger N."/>
            <person name="Kroth P.G."/>
            <person name="La Roche J."/>
            <person name="Lindquist E."/>
            <person name="Lommer M."/>
            <person name="Martin-Jezequel V."/>
            <person name="Lopez P.J."/>
            <person name="Lucas S."/>
            <person name="Mangogna M."/>
            <person name="McGinnis K."/>
            <person name="Medlin L.K."/>
            <person name="Montsant A."/>
            <person name="Oudot-Le Secq M.P."/>
            <person name="Napoli C."/>
            <person name="Obornik M."/>
            <person name="Parker M.S."/>
            <person name="Petit J.L."/>
            <person name="Porcel B.M."/>
            <person name="Poulsen N."/>
            <person name="Robison M."/>
            <person name="Rychlewski L."/>
            <person name="Rynearson T.A."/>
            <person name="Schmutz J."/>
            <person name="Shapiro H."/>
            <person name="Siaut M."/>
            <person name="Stanley M."/>
            <person name="Sussman M.R."/>
            <person name="Taylor A.R."/>
            <person name="Vardi A."/>
            <person name="von Dassow P."/>
            <person name="Vyverman W."/>
            <person name="Willis A."/>
            <person name="Wyrwicz L.S."/>
            <person name="Rokhsar D.S."/>
            <person name="Weissenbach J."/>
            <person name="Armbrust E.V."/>
            <person name="Green B.R."/>
            <person name="Van de Peer Y."/>
            <person name="Grigoriev I.V."/>
        </authorList>
    </citation>
    <scope>NUCLEOTIDE SEQUENCE [LARGE SCALE GENOMIC DNA]</scope>
    <source>
        <strain evidence="13 14">CCAP 1055/1</strain>
    </source>
</reference>
<keyword evidence="7 10" id="KW-1133">Transmembrane helix</keyword>
<keyword evidence="8 10" id="KW-0472">Membrane</keyword>
<protein>
    <recommendedName>
        <fullName evidence="3">Nicastrin</fullName>
    </recommendedName>
</protein>
<dbReference type="OrthoDB" id="10265862at2759"/>
<dbReference type="EMBL" id="CM000606">
    <property type="protein sequence ID" value="EEC50488.1"/>
    <property type="molecule type" value="Genomic_DNA"/>
</dbReference>
<dbReference type="STRING" id="556484.B7FSJ4"/>
<evidence type="ECO:0000256" key="11">
    <source>
        <dbReference type="SAM" id="SignalP"/>
    </source>
</evidence>
<dbReference type="HOGENOM" id="CLU_361508_0_0_1"/>
<comment type="similarity">
    <text evidence="2">Belongs to the nicastrin family.</text>
</comment>
<evidence type="ECO:0000313" key="13">
    <source>
        <dbReference type="EMBL" id="EEC50488.1"/>
    </source>
</evidence>
<feature type="signal peptide" evidence="11">
    <location>
        <begin position="1"/>
        <end position="25"/>
    </location>
</feature>
<evidence type="ECO:0000256" key="3">
    <source>
        <dbReference type="ARBA" id="ARBA00015303"/>
    </source>
</evidence>
<reference evidence="14" key="2">
    <citation type="submission" date="2008-08" db="EMBL/GenBank/DDBJ databases">
        <authorList>
            <consortium name="Diatom Consortium"/>
            <person name="Grigoriev I."/>
            <person name="Grimwood J."/>
            <person name="Kuo A."/>
            <person name="Otillar R.P."/>
            <person name="Salamov A."/>
            <person name="Detter J.C."/>
            <person name="Lindquist E."/>
            <person name="Shapiro H."/>
            <person name="Lucas S."/>
            <person name="Glavina del Rio T."/>
            <person name="Pitluck S."/>
            <person name="Rokhsar D."/>
            <person name="Bowler C."/>
        </authorList>
    </citation>
    <scope>GENOME REANNOTATION</scope>
    <source>
        <strain evidence="14">CCAP 1055/1</strain>
    </source>
</reference>
<gene>
    <name evidence="13" type="ORF">PHATRDRAFT_43532</name>
</gene>
<dbReference type="InterPro" id="IPR041084">
    <property type="entry name" value="Ncstrn_small"/>
</dbReference>
<evidence type="ECO:0000313" key="14">
    <source>
        <dbReference type="Proteomes" id="UP000000759"/>
    </source>
</evidence>
<comment type="subcellular location">
    <subcellularLocation>
        <location evidence="1">Membrane</location>
        <topology evidence="1">Single-pass type I membrane protein</topology>
    </subcellularLocation>
</comment>
<dbReference type="GO" id="GO:0007219">
    <property type="term" value="P:Notch signaling pathway"/>
    <property type="evidence" value="ECO:0007669"/>
    <property type="project" value="UniProtKB-KW"/>
</dbReference>
<evidence type="ECO:0000256" key="6">
    <source>
        <dbReference type="ARBA" id="ARBA00022976"/>
    </source>
</evidence>
<dbReference type="SUPFAM" id="SSF53187">
    <property type="entry name" value="Zn-dependent exopeptidases"/>
    <property type="match status" value="1"/>
</dbReference>
<proteinExistence type="inferred from homology"/>
<keyword evidence="4 10" id="KW-0812">Transmembrane</keyword>
<evidence type="ECO:0000256" key="9">
    <source>
        <dbReference type="ARBA" id="ARBA00023180"/>
    </source>
</evidence>
<dbReference type="OMA" id="ECVYPGV"/>
<dbReference type="GeneID" id="7197212"/>
<dbReference type="AlphaFoldDB" id="B7FSJ4"/>